<keyword evidence="2" id="KW-0560">Oxidoreductase</keyword>
<dbReference type="InterPro" id="IPR011008">
    <property type="entry name" value="Dimeric_a/b-barrel"/>
</dbReference>
<dbReference type="PROSITE" id="PS51725">
    <property type="entry name" value="ABM"/>
    <property type="match status" value="1"/>
</dbReference>
<dbReference type="PANTHER" id="PTHR33336:SF15">
    <property type="entry name" value="ABM DOMAIN-CONTAINING PROTEIN"/>
    <property type="match status" value="1"/>
</dbReference>
<dbReference type="EMBL" id="FQVD01000021">
    <property type="protein sequence ID" value="SHF46885.1"/>
    <property type="molecule type" value="Genomic_DNA"/>
</dbReference>
<keyword evidence="3" id="KW-1185">Reference proteome</keyword>
<dbReference type="Pfam" id="PF03992">
    <property type="entry name" value="ABM"/>
    <property type="match status" value="1"/>
</dbReference>
<dbReference type="InterPro" id="IPR007138">
    <property type="entry name" value="ABM_dom"/>
</dbReference>
<accession>A0A1M5BWU5</accession>
<name>A0A1M5BWU5_9BACE</name>
<keyword evidence="2" id="KW-0503">Monooxygenase</keyword>
<dbReference type="GO" id="GO:0004497">
    <property type="term" value="F:monooxygenase activity"/>
    <property type="evidence" value="ECO:0007669"/>
    <property type="project" value="UniProtKB-KW"/>
</dbReference>
<evidence type="ECO:0000313" key="2">
    <source>
        <dbReference type="EMBL" id="SHF46885.1"/>
    </source>
</evidence>
<reference evidence="2 3" key="1">
    <citation type="submission" date="2016-11" db="EMBL/GenBank/DDBJ databases">
        <authorList>
            <person name="Jaros S."/>
            <person name="Januszkiewicz K."/>
            <person name="Wedrychowicz H."/>
        </authorList>
    </citation>
    <scope>NUCLEOTIDE SEQUENCE [LARGE SCALE GENOMIC DNA]</scope>
    <source>
        <strain evidence="2 3">DSM 26883</strain>
    </source>
</reference>
<feature type="domain" description="ABM" evidence="1">
    <location>
        <begin position="59"/>
        <end position="148"/>
    </location>
</feature>
<proteinExistence type="predicted"/>
<dbReference type="PANTHER" id="PTHR33336">
    <property type="entry name" value="QUINOL MONOOXYGENASE YGIN-RELATED"/>
    <property type="match status" value="1"/>
</dbReference>
<dbReference type="SUPFAM" id="SSF54909">
    <property type="entry name" value="Dimeric alpha+beta barrel"/>
    <property type="match status" value="1"/>
</dbReference>
<gene>
    <name evidence="2" type="ORF">SAMN05444349_12113</name>
</gene>
<evidence type="ECO:0000313" key="3">
    <source>
        <dbReference type="Proteomes" id="UP000184436"/>
    </source>
</evidence>
<protein>
    <submittedName>
        <fullName evidence="2">Quinol monooxygenase YgiN</fullName>
    </submittedName>
</protein>
<organism evidence="2 3">
    <name type="scientific">Bacteroides faecichinchillae</name>
    <dbReference type="NCBI Taxonomy" id="871325"/>
    <lineage>
        <taxon>Bacteria</taxon>
        <taxon>Pseudomonadati</taxon>
        <taxon>Bacteroidota</taxon>
        <taxon>Bacteroidia</taxon>
        <taxon>Bacteroidales</taxon>
        <taxon>Bacteroidaceae</taxon>
        <taxon>Bacteroides</taxon>
    </lineage>
</organism>
<dbReference type="Gene3D" id="3.30.70.100">
    <property type="match status" value="1"/>
</dbReference>
<dbReference type="Proteomes" id="UP000184436">
    <property type="component" value="Unassembled WGS sequence"/>
</dbReference>
<evidence type="ECO:0000259" key="1">
    <source>
        <dbReference type="PROSITE" id="PS51725"/>
    </source>
</evidence>
<dbReference type="AlphaFoldDB" id="A0A1M5BWU5"/>
<dbReference type="InterPro" id="IPR050744">
    <property type="entry name" value="AI-2_Isomerase_LsrG"/>
</dbReference>
<sequence>MGCSCSNKEKLLIILLELITIDMKNLFLGIACVLLAGCVNSSKQETVTSCCNDKSSMEVVLNLHRKVKPEYVSAYKEAFAKCKANTIQEVGCVDYGVYQSPEDSTEFLICEVWENENALAKHGETAHLKQLLEETKDMFDGASNKKIYVCAEAQK</sequence>